<evidence type="ECO:0000313" key="3">
    <source>
        <dbReference type="Proteomes" id="UP000886667"/>
    </source>
</evidence>
<keyword evidence="1" id="KW-0472">Membrane</keyword>
<dbReference type="EMBL" id="JAEPCM010000466">
    <property type="protein sequence ID" value="MCG7947393.1"/>
    <property type="molecule type" value="Genomic_DNA"/>
</dbReference>
<name>A0A9E4N598_9GAMM</name>
<organism evidence="2 3">
    <name type="scientific">Candidatus Thiodiazotropha taylori</name>
    <dbReference type="NCBI Taxonomy" id="2792791"/>
    <lineage>
        <taxon>Bacteria</taxon>
        <taxon>Pseudomonadati</taxon>
        <taxon>Pseudomonadota</taxon>
        <taxon>Gammaproteobacteria</taxon>
        <taxon>Chromatiales</taxon>
        <taxon>Sedimenticolaceae</taxon>
        <taxon>Candidatus Thiodiazotropha</taxon>
    </lineage>
</organism>
<proteinExistence type="predicted"/>
<sequence>MLTLLGSLLGFISSALPDLLKIWQDKQDRKHELQILDRQMEQMRLGHNQRLEEITVNADINESLALLKHDSQPSGVRWVDGLRASVRPVITYAFFLLFTTVKVSALYVLVVDQGMEFVVALPQIWDQETQALFAAVMSFWFGQRALAKARGQ</sequence>
<keyword evidence="1" id="KW-0812">Transmembrane</keyword>
<evidence type="ECO:0000256" key="1">
    <source>
        <dbReference type="SAM" id="Phobius"/>
    </source>
</evidence>
<keyword evidence="1" id="KW-1133">Transmembrane helix</keyword>
<protein>
    <submittedName>
        <fullName evidence="2">Uncharacterized protein</fullName>
    </submittedName>
</protein>
<reference evidence="2" key="1">
    <citation type="journal article" date="2021" name="Proc. Natl. Acad. Sci. U.S.A.">
        <title>Global biogeography of chemosynthetic symbionts reveals both localized and globally distributed symbiont groups. .</title>
        <authorList>
            <person name="Osvatic J.T."/>
            <person name="Wilkins L.G.E."/>
            <person name="Leibrecht L."/>
            <person name="Leray M."/>
            <person name="Zauner S."/>
            <person name="Polzin J."/>
            <person name="Camacho Y."/>
            <person name="Gros O."/>
            <person name="van Gils J.A."/>
            <person name="Eisen J.A."/>
            <person name="Petersen J.M."/>
            <person name="Yuen B."/>
        </authorList>
    </citation>
    <scope>NUCLEOTIDE SEQUENCE</scope>
    <source>
        <strain evidence="2">MAGclacostrist064TRANS</strain>
    </source>
</reference>
<dbReference type="AlphaFoldDB" id="A0A9E4N598"/>
<gene>
    <name evidence="2" type="ORF">JAZ07_13695</name>
</gene>
<evidence type="ECO:0000313" key="2">
    <source>
        <dbReference type="EMBL" id="MCG7947393.1"/>
    </source>
</evidence>
<accession>A0A9E4N598</accession>
<dbReference type="Proteomes" id="UP000886667">
    <property type="component" value="Unassembled WGS sequence"/>
</dbReference>
<comment type="caution">
    <text evidence="2">The sequence shown here is derived from an EMBL/GenBank/DDBJ whole genome shotgun (WGS) entry which is preliminary data.</text>
</comment>
<feature type="transmembrane region" description="Helical" evidence="1">
    <location>
        <begin position="89"/>
        <end position="110"/>
    </location>
</feature>